<dbReference type="CDD" id="cd22884">
    <property type="entry name" value="TOM22"/>
    <property type="match status" value="1"/>
</dbReference>
<proteinExistence type="inferred from homology"/>
<dbReference type="AlphaFoldDB" id="A0AAD4ZJZ3"/>
<evidence type="ECO:0000313" key="14">
    <source>
        <dbReference type="EMBL" id="KAI5348173.1"/>
    </source>
</evidence>
<name>A0AAD4ZJZ3_PRUDU</name>
<evidence type="ECO:0000256" key="10">
    <source>
        <dbReference type="ARBA" id="ARBA00023136"/>
    </source>
</evidence>
<feature type="region of interest" description="Disordered" evidence="12">
    <location>
        <begin position="139"/>
        <end position="161"/>
    </location>
</feature>
<dbReference type="GO" id="GO:0006886">
    <property type="term" value="P:intracellular protein transport"/>
    <property type="evidence" value="ECO:0007669"/>
    <property type="project" value="InterPro"/>
</dbReference>
<keyword evidence="5" id="KW-1000">Mitochondrion outer membrane</keyword>
<feature type="transmembrane region" description="Helical" evidence="13">
    <location>
        <begin position="54"/>
        <end position="73"/>
    </location>
</feature>
<comment type="caution">
    <text evidence="14">The sequence shown here is derived from an EMBL/GenBank/DDBJ whole genome shotgun (WGS) entry which is preliminary data.</text>
</comment>
<comment type="similarity">
    <text evidence="2">Belongs to the Tom22 family.</text>
</comment>
<evidence type="ECO:0000256" key="13">
    <source>
        <dbReference type="SAM" id="Phobius"/>
    </source>
</evidence>
<evidence type="ECO:0000256" key="6">
    <source>
        <dbReference type="ARBA" id="ARBA00022927"/>
    </source>
</evidence>
<dbReference type="InterPro" id="IPR005683">
    <property type="entry name" value="Tom22"/>
</dbReference>
<keyword evidence="4 13" id="KW-0812">Transmembrane</keyword>
<evidence type="ECO:0000256" key="7">
    <source>
        <dbReference type="ARBA" id="ARBA00022989"/>
    </source>
</evidence>
<keyword evidence="8" id="KW-0811">Translocation</keyword>
<keyword evidence="3" id="KW-0813">Transport</keyword>
<organism evidence="14 15">
    <name type="scientific">Prunus dulcis</name>
    <name type="common">Almond</name>
    <name type="synonym">Amygdalus dulcis</name>
    <dbReference type="NCBI Taxonomy" id="3755"/>
    <lineage>
        <taxon>Eukaryota</taxon>
        <taxon>Viridiplantae</taxon>
        <taxon>Streptophyta</taxon>
        <taxon>Embryophyta</taxon>
        <taxon>Tracheophyta</taxon>
        <taxon>Spermatophyta</taxon>
        <taxon>Magnoliopsida</taxon>
        <taxon>eudicotyledons</taxon>
        <taxon>Gunneridae</taxon>
        <taxon>Pentapetalae</taxon>
        <taxon>rosids</taxon>
        <taxon>fabids</taxon>
        <taxon>Rosales</taxon>
        <taxon>Rosaceae</taxon>
        <taxon>Amygdaloideae</taxon>
        <taxon>Amygdaleae</taxon>
        <taxon>Prunus</taxon>
    </lineage>
</organism>
<dbReference type="GO" id="GO:0005741">
    <property type="term" value="C:mitochondrial outer membrane"/>
    <property type="evidence" value="ECO:0007669"/>
    <property type="project" value="UniProtKB-SubCell"/>
</dbReference>
<evidence type="ECO:0000256" key="5">
    <source>
        <dbReference type="ARBA" id="ARBA00022787"/>
    </source>
</evidence>
<evidence type="ECO:0000256" key="1">
    <source>
        <dbReference type="ARBA" id="ARBA00004572"/>
    </source>
</evidence>
<protein>
    <submittedName>
        <fullName evidence="14">Uncharacterized protein</fullName>
    </submittedName>
</protein>
<evidence type="ECO:0000256" key="9">
    <source>
        <dbReference type="ARBA" id="ARBA00023128"/>
    </source>
</evidence>
<accession>A0AAD4ZJZ3</accession>
<keyword evidence="9" id="KW-0496">Mitochondrion</keyword>
<evidence type="ECO:0000313" key="15">
    <source>
        <dbReference type="Proteomes" id="UP001054821"/>
    </source>
</evidence>
<keyword evidence="10 13" id="KW-0472">Membrane</keyword>
<keyword evidence="15" id="KW-1185">Reference proteome</keyword>
<dbReference type="InterPro" id="IPR017411">
    <property type="entry name" value="Tom22_pln"/>
</dbReference>
<evidence type="ECO:0000256" key="3">
    <source>
        <dbReference type="ARBA" id="ARBA00022448"/>
    </source>
</evidence>
<evidence type="ECO:0000256" key="11">
    <source>
        <dbReference type="ARBA" id="ARBA00023170"/>
    </source>
</evidence>
<dbReference type="Proteomes" id="UP001054821">
    <property type="component" value="Chromosome 1"/>
</dbReference>
<feature type="compositionally biased region" description="Polar residues" evidence="12">
    <location>
        <begin position="139"/>
        <end position="151"/>
    </location>
</feature>
<keyword evidence="7 13" id="KW-1133">Transmembrane helix</keyword>
<evidence type="ECO:0000256" key="4">
    <source>
        <dbReference type="ARBA" id="ARBA00022692"/>
    </source>
</evidence>
<reference evidence="14 15" key="1">
    <citation type="journal article" date="2022" name="G3 (Bethesda)">
        <title>Whole-genome sequence and methylome profiling of the almond [Prunus dulcis (Mill.) D.A. Webb] cultivar 'Nonpareil'.</title>
        <authorList>
            <person name="D'Amico-Willman K.M."/>
            <person name="Ouma W.Z."/>
            <person name="Meulia T."/>
            <person name="Sideli G.M."/>
            <person name="Gradziel T.M."/>
            <person name="Fresnedo-Ramirez J."/>
        </authorList>
    </citation>
    <scope>NUCLEOTIDE SEQUENCE [LARGE SCALE GENOMIC DNA]</scope>
    <source>
        <strain evidence="14">Clone GOH B32 T37-40</strain>
    </source>
</reference>
<gene>
    <name evidence="14" type="ORF">L3X38_001060</name>
</gene>
<sequence length="229" mass="25374">MAAQGRQRQSLRNGSEEQSLLSRVSQSGLVQQTKRAANDASLVTKKLMKSTGKAAWILGTTFLILGVPLIIAMDREQQFNELELQQANILDRALVSTSESSLSQYDVVSRTRATGPTPQNSGAQNLKATPSFDPHPTKATVSFQSSPTLRQNPVKYTGHERRDGYRKGTKRYMDAMNRTTDSECSDINGALFPSTMTLAKAPSRFWLRIGNRNLAFSLLCSSRIDWLSM</sequence>
<keyword evidence="11" id="KW-0675">Receptor</keyword>
<comment type="subcellular location">
    <subcellularLocation>
        <location evidence="1">Mitochondrion outer membrane</location>
        <topology evidence="1">Single-pass membrane protein</topology>
    </subcellularLocation>
</comment>
<dbReference type="PANTHER" id="PTHR46867:SF8">
    <property type="entry name" value="MITOCHONDRIAL IMPORT RECEPTOR SUBUNIT TOM9-2-LIKE"/>
    <property type="match status" value="1"/>
</dbReference>
<dbReference type="PANTHER" id="PTHR46867">
    <property type="entry name" value="MITOCHONDRIAL IMPORT RECEPTOR SUBUNIT TOM9-2"/>
    <property type="match status" value="1"/>
</dbReference>
<evidence type="ECO:0000256" key="8">
    <source>
        <dbReference type="ARBA" id="ARBA00023010"/>
    </source>
</evidence>
<evidence type="ECO:0000256" key="12">
    <source>
        <dbReference type="SAM" id="MobiDB-lite"/>
    </source>
</evidence>
<evidence type="ECO:0000256" key="2">
    <source>
        <dbReference type="ARBA" id="ARBA00009874"/>
    </source>
</evidence>
<feature type="region of interest" description="Disordered" evidence="12">
    <location>
        <begin position="1"/>
        <end position="26"/>
    </location>
</feature>
<keyword evidence="6" id="KW-0653">Protein transport</keyword>
<dbReference type="EMBL" id="JAJFAZ020000001">
    <property type="protein sequence ID" value="KAI5348173.1"/>
    <property type="molecule type" value="Genomic_DNA"/>
</dbReference>
<dbReference type="Pfam" id="PF04281">
    <property type="entry name" value="Tom22"/>
    <property type="match status" value="1"/>
</dbReference>